<evidence type="ECO:0000313" key="3">
    <source>
        <dbReference type="Proteomes" id="UP000001929"/>
    </source>
</evidence>
<dbReference type="STRING" id="269796.Rru_A2112"/>
<dbReference type="HOGENOM" id="CLU_086571_0_0_5"/>
<evidence type="ECO:0008006" key="4">
    <source>
        <dbReference type="Google" id="ProtNLM"/>
    </source>
</evidence>
<proteinExistence type="predicted"/>
<dbReference type="AlphaFoldDB" id="Q2RSI3"/>
<name>Q2RSI3_RHORT</name>
<dbReference type="EnsemblBacteria" id="ABC22912">
    <property type="protein sequence ID" value="ABC22912"/>
    <property type="gene ID" value="Rru_A2112"/>
</dbReference>
<sequence>MSRAKRFLCVLALGLVTGCASSGDVTNPLVRKTSWYSFLNGDDLRASCMAGAPDRMRLVFNAVYSEQVRVYDVARPDSAKGATLSAQVFGEGDLLELRHVTGVDSLLDPWRGRKAVTELTADQWATLLATLRQDGLDQPPPQGMELDSTDFYWVATGCLGGKTVFNAWQRRSPRYEALKVDDLLFAWDATGVPVARWQAVQRGSFEAMRREQFRFALRVGPTGLIDGPALGGLGQGF</sequence>
<dbReference type="PROSITE" id="PS51257">
    <property type="entry name" value="PROKAR_LIPOPROTEIN"/>
    <property type="match status" value="1"/>
</dbReference>
<dbReference type="PATRIC" id="fig|269796.9.peg.2203"/>
<dbReference type="RefSeq" id="WP_011389961.1">
    <property type="nucleotide sequence ID" value="NC_007643.1"/>
</dbReference>
<accession>Q2RSI3</accession>
<keyword evidence="1" id="KW-0732">Signal</keyword>
<organism evidence="2 3">
    <name type="scientific">Rhodospirillum rubrum (strain ATCC 11170 / ATH 1.1.1 / DSM 467 / LMG 4362 / NCIMB 8255 / S1)</name>
    <dbReference type="NCBI Taxonomy" id="269796"/>
    <lineage>
        <taxon>Bacteria</taxon>
        <taxon>Pseudomonadati</taxon>
        <taxon>Pseudomonadota</taxon>
        <taxon>Alphaproteobacteria</taxon>
        <taxon>Rhodospirillales</taxon>
        <taxon>Rhodospirillaceae</taxon>
        <taxon>Rhodospirillum</taxon>
    </lineage>
</organism>
<dbReference type="Proteomes" id="UP000001929">
    <property type="component" value="Chromosome"/>
</dbReference>
<feature type="chain" id="PRO_5004214638" description="Lipoprotein" evidence="1">
    <location>
        <begin position="23"/>
        <end position="237"/>
    </location>
</feature>
<evidence type="ECO:0000313" key="2">
    <source>
        <dbReference type="EMBL" id="ABC22912.1"/>
    </source>
</evidence>
<dbReference type="KEGG" id="rru:Rru_A2112"/>
<keyword evidence="3" id="KW-1185">Reference proteome</keyword>
<gene>
    <name evidence="2" type="ordered locus">Rru_A2112</name>
</gene>
<reference evidence="2 3" key="1">
    <citation type="journal article" date="2011" name="Stand. Genomic Sci.">
        <title>Complete genome sequence of Rhodospirillum rubrum type strain (S1).</title>
        <authorList>
            <person name="Munk A.C."/>
            <person name="Copeland A."/>
            <person name="Lucas S."/>
            <person name="Lapidus A."/>
            <person name="Del Rio T.G."/>
            <person name="Barry K."/>
            <person name="Detter J.C."/>
            <person name="Hammon N."/>
            <person name="Israni S."/>
            <person name="Pitluck S."/>
            <person name="Brettin T."/>
            <person name="Bruce D."/>
            <person name="Han C."/>
            <person name="Tapia R."/>
            <person name="Gilna P."/>
            <person name="Schmutz J."/>
            <person name="Larimer F."/>
            <person name="Land M."/>
            <person name="Kyrpides N.C."/>
            <person name="Mavromatis K."/>
            <person name="Richardson P."/>
            <person name="Rohde M."/>
            <person name="Goker M."/>
            <person name="Klenk H.P."/>
            <person name="Zhang Y."/>
            <person name="Roberts G.P."/>
            <person name="Reslewic S."/>
            <person name="Schwartz D.C."/>
        </authorList>
    </citation>
    <scope>NUCLEOTIDE SEQUENCE [LARGE SCALE GENOMIC DNA]</scope>
    <source>
        <strain evidence="3">ATCC 11170 / ATH 1.1.1 / DSM 467 / LMG 4362 / NCIMB 8255 / S1</strain>
    </source>
</reference>
<protein>
    <recommendedName>
        <fullName evidence="4">Lipoprotein</fullName>
    </recommendedName>
</protein>
<dbReference type="EMBL" id="CP000230">
    <property type="protein sequence ID" value="ABC22912.1"/>
    <property type="molecule type" value="Genomic_DNA"/>
</dbReference>
<feature type="signal peptide" evidence="1">
    <location>
        <begin position="1"/>
        <end position="22"/>
    </location>
</feature>
<evidence type="ECO:0000256" key="1">
    <source>
        <dbReference type="SAM" id="SignalP"/>
    </source>
</evidence>
<dbReference type="eggNOG" id="ENOG5032V5J">
    <property type="taxonomic scope" value="Bacteria"/>
</dbReference>